<reference evidence="2 3" key="1">
    <citation type="submission" date="2013-07" db="EMBL/GenBank/DDBJ databases">
        <title>The Genome Sequence of Cryptococcus heveanensis BCC8398.</title>
        <authorList>
            <consortium name="The Broad Institute Genome Sequencing Platform"/>
            <person name="Cuomo C."/>
            <person name="Litvintseva A."/>
            <person name="Chen Y."/>
            <person name="Heitman J."/>
            <person name="Sun S."/>
            <person name="Springer D."/>
            <person name="Dromer F."/>
            <person name="Young S.K."/>
            <person name="Zeng Q."/>
            <person name="Gargeya S."/>
            <person name="Fitzgerald M."/>
            <person name="Abouelleil A."/>
            <person name="Alvarado L."/>
            <person name="Berlin A.M."/>
            <person name="Chapman S.B."/>
            <person name="Dewar J."/>
            <person name="Goldberg J."/>
            <person name="Griggs A."/>
            <person name="Gujja S."/>
            <person name="Hansen M."/>
            <person name="Howarth C."/>
            <person name="Imamovic A."/>
            <person name="Larimer J."/>
            <person name="McCowan C."/>
            <person name="Murphy C."/>
            <person name="Pearson M."/>
            <person name="Priest M."/>
            <person name="Roberts A."/>
            <person name="Saif S."/>
            <person name="Shea T."/>
            <person name="Sykes S."/>
            <person name="Wortman J."/>
            <person name="Nusbaum C."/>
            <person name="Birren B."/>
        </authorList>
    </citation>
    <scope>NUCLEOTIDE SEQUENCE [LARGE SCALE GENOMIC DNA]</scope>
    <source>
        <strain evidence="2 3">BCC8398</strain>
    </source>
</reference>
<feature type="compositionally biased region" description="Basic residues" evidence="1">
    <location>
        <begin position="289"/>
        <end position="304"/>
    </location>
</feature>
<feature type="compositionally biased region" description="Polar residues" evidence="1">
    <location>
        <begin position="1"/>
        <end position="10"/>
    </location>
</feature>
<dbReference type="OrthoDB" id="2576470at2759"/>
<dbReference type="EMBL" id="KI669499">
    <property type="protein sequence ID" value="OCF35424.1"/>
    <property type="molecule type" value="Genomic_DNA"/>
</dbReference>
<gene>
    <name evidence="2" type="ORF">I316_02976</name>
</gene>
<evidence type="ECO:0000256" key="1">
    <source>
        <dbReference type="SAM" id="MobiDB-lite"/>
    </source>
</evidence>
<name>A0A1B9GWK9_9TREE</name>
<feature type="compositionally biased region" description="Basic and acidic residues" evidence="1">
    <location>
        <begin position="230"/>
        <end position="244"/>
    </location>
</feature>
<evidence type="ECO:0000313" key="3">
    <source>
        <dbReference type="Proteomes" id="UP000092666"/>
    </source>
</evidence>
<feature type="compositionally biased region" description="Basic residues" evidence="1">
    <location>
        <begin position="28"/>
        <end position="38"/>
    </location>
</feature>
<dbReference type="AlphaFoldDB" id="A0A1B9GWK9"/>
<feature type="region of interest" description="Disordered" evidence="1">
    <location>
        <begin position="115"/>
        <end position="141"/>
    </location>
</feature>
<feature type="compositionally biased region" description="Polar residues" evidence="1">
    <location>
        <begin position="192"/>
        <end position="204"/>
    </location>
</feature>
<feature type="compositionally biased region" description="Low complexity" evidence="1">
    <location>
        <begin position="62"/>
        <end position="71"/>
    </location>
</feature>
<evidence type="ECO:0000313" key="2">
    <source>
        <dbReference type="EMBL" id="OCF35424.1"/>
    </source>
</evidence>
<feature type="compositionally biased region" description="Acidic residues" evidence="1">
    <location>
        <begin position="311"/>
        <end position="323"/>
    </location>
</feature>
<organism evidence="2 3">
    <name type="scientific">Kwoniella heveanensis BCC8398</name>
    <dbReference type="NCBI Taxonomy" id="1296120"/>
    <lineage>
        <taxon>Eukaryota</taxon>
        <taxon>Fungi</taxon>
        <taxon>Dikarya</taxon>
        <taxon>Basidiomycota</taxon>
        <taxon>Agaricomycotina</taxon>
        <taxon>Tremellomycetes</taxon>
        <taxon>Tremellales</taxon>
        <taxon>Cryptococcaceae</taxon>
        <taxon>Kwoniella</taxon>
    </lineage>
</organism>
<feature type="compositionally biased region" description="Basic and acidic residues" evidence="1">
    <location>
        <begin position="205"/>
        <end position="221"/>
    </location>
</feature>
<proteinExistence type="predicted"/>
<feature type="compositionally biased region" description="Basic and acidic residues" evidence="1">
    <location>
        <begin position="277"/>
        <end position="288"/>
    </location>
</feature>
<accession>A0A1B9GWK9</accession>
<feature type="compositionally biased region" description="Low complexity" evidence="1">
    <location>
        <begin position="115"/>
        <end position="126"/>
    </location>
</feature>
<feature type="compositionally biased region" description="Polar residues" evidence="1">
    <location>
        <begin position="264"/>
        <end position="276"/>
    </location>
</feature>
<sequence>MPPKFSQISSKKAAVPSEVRRATAAQKKTPKGTTKAKKDKATTCSAGTSTNSDKKGGKRARSPSPTAASASECGPTTSKEQSLLDKQLVLSVILAKLEASKECDWHALSEKINAHAKPVAKASAGAKKGKSTKSNDESEGRLNGSELYELYHSKILPALKAGRALWIEDTQPEEKFNLPQTPVSVKDEASISRLSSEKNNQQNREGSRYGPDQKVEIKLGEVEMGEMEEEGYKGDITDKEADKFDSEEESQAIKKPRTVKTKPLSPSTAGTVTDSGDGSKTRTEETGHRGRKGVKTYQKKRQARASKADNAEDETGTESESPGDESLYTP</sequence>
<reference evidence="3" key="2">
    <citation type="submission" date="2013-12" db="EMBL/GenBank/DDBJ databases">
        <title>Evolution of pathogenesis and genome organization in the Tremellales.</title>
        <authorList>
            <person name="Cuomo C."/>
            <person name="Litvintseva A."/>
            <person name="Heitman J."/>
            <person name="Chen Y."/>
            <person name="Sun S."/>
            <person name="Springer D."/>
            <person name="Dromer F."/>
            <person name="Young S."/>
            <person name="Zeng Q."/>
            <person name="Chapman S."/>
            <person name="Gujja S."/>
            <person name="Saif S."/>
            <person name="Birren B."/>
        </authorList>
    </citation>
    <scope>NUCLEOTIDE SEQUENCE [LARGE SCALE GENOMIC DNA]</scope>
    <source>
        <strain evidence="3">BCC8398</strain>
    </source>
</reference>
<protein>
    <submittedName>
        <fullName evidence="2">Uncharacterized protein</fullName>
    </submittedName>
</protein>
<dbReference type="Proteomes" id="UP000092666">
    <property type="component" value="Unassembled WGS sequence"/>
</dbReference>
<feature type="region of interest" description="Disordered" evidence="1">
    <location>
        <begin position="1"/>
        <end position="81"/>
    </location>
</feature>
<feature type="region of interest" description="Disordered" evidence="1">
    <location>
        <begin position="172"/>
        <end position="330"/>
    </location>
</feature>
<keyword evidence="3" id="KW-1185">Reference proteome</keyword>